<dbReference type="HAMAP" id="MF_00528">
    <property type="entry name" value="Maf"/>
    <property type="match status" value="1"/>
</dbReference>
<comment type="cofactor">
    <cofactor evidence="1 4">
        <name>a divalent metal cation</name>
        <dbReference type="ChEBI" id="CHEBI:60240"/>
    </cofactor>
</comment>
<keyword evidence="2 4" id="KW-0378">Hydrolase</keyword>
<comment type="caution">
    <text evidence="4">Lacks conserved residue(s) required for the propagation of feature annotation.</text>
</comment>
<accession>A0A918RVQ3</accession>
<feature type="site" description="Important for substrate specificity" evidence="4">
    <location>
        <position position="12"/>
    </location>
</feature>
<proteinExistence type="inferred from homology"/>
<dbReference type="EC" id="3.6.1.9" evidence="4"/>
<comment type="subcellular location">
    <subcellularLocation>
        <location evidence="4">Cytoplasm</location>
    </subcellularLocation>
</comment>
<evidence type="ECO:0000313" key="5">
    <source>
        <dbReference type="EMBL" id="GHA11737.1"/>
    </source>
</evidence>
<dbReference type="GO" id="GO:0005737">
    <property type="term" value="C:cytoplasm"/>
    <property type="evidence" value="ECO:0007669"/>
    <property type="project" value="UniProtKB-SubCell"/>
</dbReference>
<evidence type="ECO:0000256" key="1">
    <source>
        <dbReference type="ARBA" id="ARBA00001968"/>
    </source>
</evidence>
<dbReference type="PIRSF" id="PIRSF006305">
    <property type="entry name" value="Maf"/>
    <property type="match status" value="1"/>
</dbReference>
<dbReference type="InterPro" id="IPR003697">
    <property type="entry name" value="Maf-like"/>
</dbReference>
<dbReference type="NCBIfam" id="TIGR00172">
    <property type="entry name" value="maf"/>
    <property type="match status" value="1"/>
</dbReference>
<evidence type="ECO:0000256" key="3">
    <source>
        <dbReference type="ARBA" id="ARBA00023080"/>
    </source>
</evidence>
<feature type="site" description="Important for substrate specificity" evidence="4">
    <location>
        <position position="72"/>
    </location>
</feature>
<dbReference type="RefSeq" id="WP_189400865.1">
    <property type="nucleotide sequence ID" value="NZ_BMXA01000003.1"/>
</dbReference>
<evidence type="ECO:0000256" key="4">
    <source>
        <dbReference type="HAMAP-Rule" id="MF_00528"/>
    </source>
</evidence>
<dbReference type="GO" id="GO:0047429">
    <property type="term" value="F:nucleoside triphosphate diphosphatase activity"/>
    <property type="evidence" value="ECO:0007669"/>
    <property type="project" value="UniProtKB-EC"/>
</dbReference>
<protein>
    <recommendedName>
        <fullName evidence="4">dTTP/UTP pyrophosphatase</fullName>
        <shortName evidence="4">dTTPase/UTPase</shortName>
        <ecNumber evidence="4">3.6.1.9</ecNumber>
    </recommendedName>
    <alternativeName>
        <fullName evidence="4">Nucleoside triphosphate pyrophosphatase</fullName>
    </alternativeName>
    <alternativeName>
        <fullName evidence="4">Nucleotide pyrophosphatase</fullName>
        <shortName evidence="4">Nucleotide PPase</shortName>
    </alternativeName>
</protein>
<keyword evidence="3 4" id="KW-0546">Nucleotide metabolism</keyword>
<reference evidence="5" key="2">
    <citation type="submission" date="2020-09" db="EMBL/GenBank/DDBJ databases">
        <authorList>
            <person name="Sun Q."/>
            <person name="Kim S."/>
        </authorList>
    </citation>
    <scope>NUCLEOTIDE SEQUENCE</scope>
    <source>
        <strain evidence="5">KCTC 12711</strain>
    </source>
</reference>
<dbReference type="Proteomes" id="UP000614811">
    <property type="component" value="Unassembled WGS sequence"/>
</dbReference>
<dbReference type="CDD" id="cd00555">
    <property type="entry name" value="Maf"/>
    <property type="match status" value="1"/>
</dbReference>
<sequence>MPELILASGSPRRREMLTQMGVDFTVQVPDIDESRRADELAEDYVTRLAREKARAVAASQAHNEAVILAADTVVVQGERIFGKPRDFAHAQQIWHSLSATKHQVMTAVCLLVHDRLNVKLGLTDVEFATITERQMQAYWSSNEPQDKAGAYAIQGLASAWVKVIHGSYSNVVGLPLREVNELLSAVEMNWL</sequence>
<feature type="active site" description="Proton acceptor" evidence="4">
    <location>
        <position position="71"/>
    </location>
</feature>
<comment type="function">
    <text evidence="4">Nucleoside triphosphate pyrophosphatase that hydrolyzes dTTP and UTP. May have a dual role in cell division arrest and in preventing the incorporation of modified nucleotides into cellular nucleic acids.</text>
</comment>
<dbReference type="Pfam" id="PF02545">
    <property type="entry name" value="Maf"/>
    <property type="match status" value="1"/>
</dbReference>
<dbReference type="SUPFAM" id="SSF52972">
    <property type="entry name" value="ITPase-like"/>
    <property type="match status" value="1"/>
</dbReference>
<reference evidence="5" key="1">
    <citation type="journal article" date="2014" name="Int. J. Syst. Evol. Microbiol.">
        <title>Complete genome sequence of Corynebacterium casei LMG S-19264T (=DSM 44701T), isolated from a smear-ripened cheese.</title>
        <authorList>
            <consortium name="US DOE Joint Genome Institute (JGI-PGF)"/>
            <person name="Walter F."/>
            <person name="Albersmeier A."/>
            <person name="Kalinowski J."/>
            <person name="Ruckert C."/>
        </authorList>
    </citation>
    <scope>NUCLEOTIDE SEQUENCE</scope>
    <source>
        <strain evidence="5">KCTC 12711</strain>
    </source>
</reference>
<dbReference type="InterPro" id="IPR029001">
    <property type="entry name" value="ITPase-like_fam"/>
</dbReference>
<organism evidence="5 6">
    <name type="scientific">Arenicella chitinivorans</name>
    <dbReference type="NCBI Taxonomy" id="1329800"/>
    <lineage>
        <taxon>Bacteria</taxon>
        <taxon>Pseudomonadati</taxon>
        <taxon>Pseudomonadota</taxon>
        <taxon>Gammaproteobacteria</taxon>
        <taxon>Arenicellales</taxon>
        <taxon>Arenicellaceae</taxon>
        <taxon>Arenicella</taxon>
    </lineage>
</organism>
<dbReference type="PANTHER" id="PTHR43213">
    <property type="entry name" value="BIFUNCTIONAL DTTP/UTP PYROPHOSPHATASE/METHYLTRANSFERASE PROTEIN-RELATED"/>
    <property type="match status" value="1"/>
</dbReference>
<dbReference type="PANTHER" id="PTHR43213:SF5">
    <property type="entry name" value="BIFUNCTIONAL DTTP_UTP PYROPHOSPHATASE_METHYLTRANSFERASE PROTEIN-RELATED"/>
    <property type="match status" value="1"/>
</dbReference>
<dbReference type="EMBL" id="BMXA01000003">
    <property type="protein sequence ID" value="GHA11737.1"/>
    <property type="molecule type" value="Genomic_DNA"/>
</dbReference>
<comment type="similarity">
    <text evidence="4">Belongs to the Maf family. YhdE subfamily.</text>
</comment>
<name>A0A918RVQ3_9GAMM</name>
<gene>
    <name evidence="5" type="ORF">GCM10008090_21890</name>
</gene>
<comment type="catalytic activity">
    <reaction evidence="4">
        <text>dTTP + H2O = dTMP + diphosphate + H(+)</text>
        <dbReference type="Rhea" id="RHEA:28534"/>
        <dbReference type="ChEBI" id="CHEBI:15377"/>
        <dbReference type="ChEBI" id="CHEBI:15378"/>
        <dbReference type="ChEBI" id="CHEBI:33019"/>
        <dbReference type="ChEBI" id="CHEBI:37568"/>
        <dbReference type="ChEBI" id="CHEBI:63528"/>
        <dbReference type="EC" id="3.6.1.9"/>
    </reaction>
</comment>
<comment type="catalytic activity">
    <reaction evidence="4">
        <text>UTP + H2O = UMP + diphosphate + H(+)</text>
        <dbReference type="Rhea" id="RHEA:29395"/>
        <dbReference type="ChEBI" id="CHEBI:15377"/>
        <dbReference type="ChEBI" id="CHEBI:15378"/>
        <dbReference type="ChEBI" id="CHEBI:33019"/>
        <dbReference type="ChEBI" id="CHEBI:46398"/>
        <dbReference type="ChEBI" id="CHEBI:57865"/>
        <dbReference type="EC" id="3.6.1.9"/>
    </reaction>
</comment>
<feature type="site" description="Important for substrate specificity" evidence="4">
    <location>
        <position position="154"/>
    </location>
</feature>
<comment type="caution">
    <text evidence="5">The sequence shown here is derived from an EMBL/GenBank/DDBJ whole genome shotgun (WGS) entry which is preliminary data.</text>
</comment>
<dbReference type="Gene3D" id="3.90.950.10">
    <property type="match status" value="1"/>
</dbReference>
<dbReference type="AlphaFoldDB" id="A0A918RVQ3"/>
<dbReference type="GO" id="GO:0009117">
    <property type="term" value="P:nucleotide metabolic process"/>
    <property type="evidence" value="ECO:0007669"/>
    <property type="project" value="UniProtKB-KW"/>
</dbReference>
<evidence type="ECO:0000256" key="2">
    <source>
        <dbReference type="ARBA" id="ARBA00022801"/>
    </source>
</evidence>
<keyword evidence="4" id="KW-0963">Cytoplasm</keyword>
<keyword evidence="6" id="KW-1185">Reference proteome</keyword>
<evidence type="ECO:0000313" key="6">
    <source>
        <dbReference type="Proteomes" id="UP000614811"/>
    </source>
</evidence>